<comment type="caution">
    <text evidence="1">The sequence shown here is derived from an EMBL/GenBank/DDBJ whole genome shotgun (WGS) entry which is preliminary data.</text>
</comment>
<keyword evidence="2" id="KW-1185">Reference proteome</keyword>
<dbReference type="EMBL" id="JAWDJW010000617">
    <property type="protein sequence ID" value="KAK3080336.1"/>
    <property type="molecule type" value="Genomic_DNA"/>
</dbReference>
<accession>A0ACC3DUF8</accession>
<gene>
    <name evidence="1" type="ORF">LTS18_002326</name>
</gene>
<organism evidence="1 2">
    <name type="scientific">Coniosporium uncinatum</name>
    <dbReference type="NCBI Taxonomy" id="93489"/>
    <lineage>
        <taxon>Eukaryota</taxon>
        <taxon>Fungi</taxon>
        <taxon>Dikarya</taxon>
        <taxon>Ascomycota</taxon>
        <taxon>Pezizomycotina</taxon>
        <taxon>Dothideomycetes</taxon>
        <taxon>Dothideomycetes incertae sedis</taxon>
        <taxon>Coniosporium</taxon>
    </lineage>
</organism>
<feature type="non-terminal residue" evidence="1">
    <location>
        <position position="1"/>
    </location>
</feature>
<evidence type="ECO:0000313" key="1">
    <source>
        <dbReference type="EMBL" id="KAK3080336.1"/>
    </source>
</evidence>
<sequence length="187" mass="18321">LTTYNRAAPTEPITIYDGVASDSSTYGSAVSYTGSITQAGGQSNPVSAGSGVSPTNANDANSAASNSGTPTASPAALSSGLSTDGKIGVGVGVGVGVPLLLAALGILLLLGAKASSTATGAAATISGEPSVCAQFIDADARVFCATSADTRLESAPYDKRVSPRGAAYVLAWQASLYADNIITATID</sequence>
<name>A0ACC3DUF8_9PEZI</name>
<dbReference type="Proteomes" id="UP001186974">
    <property type="component" value="Unassembled WGS sequence"/>
</dbReference>
<protein>
    <submittedName>
        <fullName evidence="1">Uncharacterized protein</fullName>
    </submittedName>
</protein>
<reference evidence="1" key="1">
    <citation type="submission" date="2024-09" db="EMBL/GenBank/DDBJ databases">
        <title>Black Yeasts Isolated from many extreme environments.</title>
        <authorList>
            <person name="Coleine C."/>
            <person name="Stajich J.E."/>
            <person name="Selbmann L."/>
        </authorList>
    </citation>
    <scope>NUCLEOTIDE SEQUENCE</scope>
    <source>
        <strain evidence="1">CCFEE 5737</strain>
    </source>
</reference>
<evidence type="ECO:0000313" key="2">
    <source>
        <dbReference type="Proteomes" id="UP001186974"/>
    </source>
</evidence>
<proteinExistence type="predicted"/>